<accession>A0AA86NF39</accession>
<protein>
    <submittedName>
        <fullName evidence="3">Hypothetical_protein</fullName>
    </submittedName>
</protein>
<reference evidence="2" key="1">
    <citation type="submission" date="2023-06" db="EMBL/GenBank/DDBJ databases">
        <authorList>
            <person name="Kurt Z."/>
        </authorList>
    </citation>
    <scope>NUCLEOTIDE SEQUENCE</scope>
</reference>
<dbReference type="EMBL" id="CAXDID020000271">
    <property type="protein sequence ID" value="CAL6068094.1"/>
    <property type="molecule type" value="Genomic_DNA"/>
</dbReference>
<gene>
    <name evidence="3" type="ORF">HINF_LOCUS53335</name>
    <name evidence="2" type="ORF">HINF_LOCUS6084</name>
</gene>
<evidence type="ECO:0000313" key="2">
    <source>
        <dbReference type="EMBL" id="CAI9918439.1"/>
    </source>
</evidence>
<evidence type="ECO:0000313" key="3">
    <source>
        <dbReference type="EMBL" id="CAL6068094.1"/>
    </source>
</evidence>
<proteinExistence type="predicted"/>
<evidence type="ECO:0000313" key="4">
    <source>
        <dbReference type="Proteomes" id="UP001642409"/>
    </source>
</evidence>
<keyword evidence="1" id="KW-0175">Coiled coil</keyword>
<dbReference type="AlphaFoldDB" id="A0AA86NF39"/>
<dbReference type="EMBL" id="CATOUU010000158">
    <property type="protein sequence ID" value="CAI9918439.1"/>
    <property type="molecule type" value="Genomic_DNA"/>
</dbReference>
<name>A0AA86NF39_9EUKA</name>
<evidence type="ECO:0000256" key="1">
    <source>
        <dbReference type="SAM" id="Coils"/>
    </source>
</evidence>
<dbReference type="Proteomes" id="UP001642409">
    <property type="component" value="Unassembled WGS sequence"/>
</dbReference>
<keyword evidence="4" id="KW-1185">Reference proteome</keyword>
<feature type="coiled-coil region" evidence="1">
    <location>
        <begin position="232"/>
        <end position="306"/>
    </location>
</feature>
<reference evidence="3 4" key="2">
    <citation type="submission" date="2024-07" db="EMBL/GenBank/DDBJ databases">
        <authorList>
            <person name="Akdeniz Z."/>
        </authorList>
    </citation>
    <scope>NUCLEOTIDE SEQUENCE [LARGE SCALE GENOMIC DNA]</scope>
</reference>
<sequence length="380" mass="45467">MQVDITSLSNLRFRLLQALPQLDPELLQQFLDQFEFATFGTFENFSIYLNMALPLIIKKQMMVKNQLNANYTQIRKKTIETQDSFIDQNRKIDILNNRLKLFMDKMNFMANSNEIELTMSFIDDVRKQIQQKQLELQNLIENNIKYDLISAETKNKSAQNIFDTNQLKIQLEQSQKQTTMEFNKNIQSLTTALSYITDSMNQSNQQKQQIITSKIALKSSLSKEKERTSLFQKRTYQDLKELMQKNEQKQEQMRINYLIEQRKQQNSKFQEEEDKKAAENEIEFILSKYQKQLREVNNIIEERQKEYKLRKMSFQEAENRLNYEKMQKDERENTINAEYKQIIILQNTIKHQEEQLRYLQSLSKGESSKPFKINVVEAYE</sequence>
<comment type="caution">
    <text evidence="2">The sequence shown here is derived from an EMBL/GenBank/DDBJ whole genome shotgun (WGS) entry which is preliminary data.</text>
</comment>
<organism evidence="2">
    <name type="scientific">Hexamita inflata</name>
    <dbReference type="NCBI Taxonomy" id="28002"/>
    <lineage>
        <taxon>Eukaryota</taxon>
        <taxon>Metamonada</taxon>
        <taxon>Diplomonadida</taxon>
        <taxon>Hexamitidae</taxon>
        <taxon>Hexamitinae</taxon>
        <taxon>Hexamita</taxon>
    </lineage>
</organism>